<evidence type="ECO:0000313" key="2">
    <source>
        <dbReference type="EMBL" id="MEA5521271.1"/>
    </source>
</evidence>
<comment type="caution">
    <text evidence="2">The sequence shown here is derived from an EMBL/GenBank/DDBJ whole genome shotgun (WGS) entry which is preliminary data.</text>
</comment>
<accession>A0ABU5U2Z3</accession>
<reference evidence="2 3" key="1">
    <citation type="submission" date="2023-12" db="EMBL/GenBank/DDBJ databases">
        <title>Baltic Sea Cyanobacteria.</title>
        <authorList>
            <person name="Delbaje E."/>
            <person name="Fewer D.P."/>
            <person name="Shishido T.K."/>
        </authorList>
    </citation>
    <scope>NUCLEOTIDE SEQUENCE [LARGE SCALE GENOMIC DNA]</scope>
    <source>
        <strain evidence="2 3">CCNP 1315</strain>
    </source>
</reference>
<dbReference type="RefSeq" id="WP_323273077.1">
    <property type="nucleotide sequence ID" value="NZ_JAYGHT010000131.1"/>
</dbReference>
<dbReference type="InterPro" id="IPR010328">
    <property type="entry name" value="DUF928"/>
</dbReference>
<name>A0ABU5U2Z3_9CYAN</name>
<organism evidence="2 3">
    <name type="scientific">Limnoraphis robusta CCNP1315</name>
    <dbReference type="NCBI Taxonomy" id="3110306"/>
    <lineage>
        <taxon>Bacteria</taxon>
        <taxon>Bacillati</taxon>
        <taxon>Cyanobacteriota</taxon>
        <taxon>Cyanophyceae</taxon>
        <taxon>Oscillatoriophycideae</taxon>
        <taxon>Oscillatoriales</taxon>
        <taxon>Sirenicapillariaceae</taxon>
        <taxon>Limnoraphis</taxon>
    </lineage>
</organism>
<feature type="region of interest" description="Disordered" evidence="1">
    <location>
        <begin position="31"/>
        <end position="77"/>
    </location>
</feature>
<proteinExistence type="predicted"/>
<dbReference type="EMBL" id="JAYGHT010000131">
    <property type="protein sequence ID" value="MEA5521271.1"/>
    <property type="molecule type" value="Genomic_DNA"/>
</dbReference>
<protein>
    <submittedName>
        <fullName evidence="2">DUF928 domain-containing protein</fullName>
    </submittedName>
</protein>
<evidence type="ECO:0000313" key="3">
    <source>
        <dbReference type="Proteomes" id="UP001301728"/>
    </source>
</evidence>
<feature type="compositionally biased region" description="Polar residues" evidence="1">
    <location>
        <begin position="31"/>
        <end position="55"/>
    </location>
</feature>
<dbReference type="Proteomes" id="UP001301728">
    <property type="component" value="Unassembled WGS sequence"/>
</dbReference>
<dbReference type="Pfam" id="PF06051">
    <property type="entry name" value="DUF928"/>
    <property type="match status" value="1"/>
</dbReference>
<evidence type="ECO:0000256" key="1">
    <source>
        <dbReference type="SAM" id="MobiDB-lite"/>
    </source>
</evidence>
<sequence length="281" mass="30911">MLWKNRFSQSIQLAVTLILVGIELASPPLVMSNSSSQSDRKNNSGSDQTTLNFQPPNRGAPGTRADAGSRGGSGQCSKLEKPITALIPTTNWGETLAAHPTFWLYIPTSSATVELVLKPEGSDEVVYEVKFPVTQGPGIVSFRPPETAPPLEEGKAYRWMFNFYCSSEVLNASTRSKIPSNFTVSGIVARVAPSRALKQQLEKAGLTEKLNLYAENGLWYETVTQLAELRRTEPQNPKVADQWMDLLQHKAVLLNNIAQEPILACCQLEPKNTLSLPFKPK</sequence>
<keyword evidence="3" id="KW-1185">Reference proteome</keyword>
<gene>
    <name evidence="2" type="ORF">VB854_20230</name>
</gene>